<reference evidence="1 2" key="1">
    <citation type="submission" date="2018-11" db="EMBL/GenBank/DDBJ databases">
        <title>Sequencing the genomes of 1000 actinobacteria strains.</title>
        <authorList>
            <person name="Klenk H.-P."/>
        </authorList>
    </citation>
    <scope>NUCLEOTIDE SEQUENCE [LARGE SCALE GENOMIC DNA]</scope>
    <source>
        <strain evidence="1 2">DSM 10546</strain>
    </source>
</reference>
<protein>
    <submittedName>
        <fullName evidence="1">Acyl-CoA thioester hydrolase</fullName>
    </submittedName>
</protein>
<gene>
    <name evidence="1" type="ORF">EDD41_0810</name>
</gene>
<dbReference type="InterPro" id="IPR029069">
    <property type="entry name" value="HotDog_dom_sf"/>
</dbReference>
<dbReference type="PANTHER" id="PTHR31793:SF24">
    <property type="entry name" value="LONG-CHAIN ACYL-COA THIOESTERASE FADM"/>
    <property type="match status" value="1"/>
</dbReference>
<dbReference type="CDD" id="cd00586">
    <property type="entry name" value="4HBT"/>
    <property type="match status" value="2"/>
</dbReference>
<evidence type="ECO:0000313" key="1">
    <source>
        <dbReference type="EMBL" id="ROR53645.1"/>
    </source>
</evidence>
<proteinExistence type="predicted"/>
<dbReference type="RefSeq" id="WP_123575034.1">
    <property type="nucleotide sequence ID" value="NZ_RKHG01000001.1"/>
</dbReference>
<dbReference type="Gene3D" id="3.10.129.10">
    <property type="entry name" value="Hotdog Thioesterase"/>
    <property type="match status" value="2"/>
</dbReference>
<name>A0A3N1ZRZ4_9ACTN</name>
<dbReference type="PANTHER" id="PTHR31793">
    <property type="entry name" value="4-HYDROXYBENZOYL-COA THIOESTERASE FAMILY MEMBER"/>
    <property type="match status" value="1"/>
</dbReference>
<comment type="caution">
    <text evidence="1">The sequence shown here is derived from an EMBL/GenBank/DDBJ whole genome shotgun (WGS) entry which is preliminary data.</text>
</comment>
<accession>A0A3N1ZRZ4</accession>
<organism evidence="1 2">
    <name type="scientific">Luteococcus japonicus</name>
    <dbReference type="NCBI Taxonomy" id="33984"/>
    <lineage>
        <taxon>Bacteria</taxon>
        <taxon>Bacillati</taxon>
        <taxon>Actinomycetota</taxon>
        <taxon>Actinomycetes</taxon>
        <taxon>Propionibacteriales</taxon>
        <taxon>Propionibacteriaceae</taxon>
        <taxon>Luteococcus</taxon>
    </lineage>
</organism>
<keyword evidence="1" id="KW-0378">Hydrolase</keyword>
<dbReference type="GO" id="GO:0047617">
    <property type="term" value="F:fatty acyl-CoA hydrolase activity"/>
    <property type="evidence" value="ECO:0007669"/>
    <property type="project" value="TreeGrafter"/>
</dbReference>
<dbReference type="EMBL" id="RKHG01000001">
    <property type="protein sequence ID" value="ROR53645.1"/>
    <property type="molecule type" value="Genomic_DNA"/>
</dbReference>
<dbReference type="InterPro" id="IPR050563">
    <property type="entry name" value="4-hydroxybenzoyl-CoA_TE"/>
</dbReference>
<dbReference type="SUPFAM" id="SSF54637">
    <property type="entry name" value="Thioesterase/thiol ester dehydrase-isomerase"/>
    <property type="match status" value="2"/>
</dbReference>
<dbReference type="Proteomes" id="UP000275749">
    <property type="component" value="Unassembled WGS sequence"/>
</dbReference>
<dbReference type="AlphaFoldDB" id="A0A3N1ZRZ4"/>
<sequence>MDRAVVTLDVPVRWTDLDLQGHVNNTLVAEYLQEARTALMEAGPNSHMVSGGIVVVGHSVEYLRSIGFGEQPLVAQVGVFGVGASRFNAKYELWQGGELCARATTALCPFGFDAQRPRRLTVDERAWFVEVAGEAPESRPLSVPALEGRGHVHPFQVRWGDVDRYGHVNNVRHFDYVQEARIAATTSADPSMRRDGGQVRWVVARQDVDYVGQISHRMQPYAVHTAIAGLGRTSYTLAAEIVDPLADGQVLARARTVQVCTDASGVKRELPQSTREALGRMLVS</sequence>
<dbReference type="Pfam" id="PF13279">
    <property type="entry name" value="4HBT_2"/>
    <property type="match status" value="2"/>
</dbReference>
<evidence type="ECO:0000313" key="2">
    <source>
        <dbReference type="Proteomes" id="UP000275749"/>
    </source>
</evidence>